<gene>
    <name evidence="3" type="ORF">CCAM_LOCUS44400</name>
</gene>
<sequence>MSTAEDLWEPLVGAALRGRRNGIDASLRPVGGIAANVPSSLANNLDIDDILRAADEIQDEDPSVSRILCKHAYSLAQNLDPNSEGRGVLQFKTGLMSVIKQKLAKREGGTIDRSQDIVRLLEFYRLYRERHNVDKLREEELTLRESGVFSGNLGELERKTIKRKKVQGTLKVLGTVLEQLSKELPHEEAERLIPRELKNMMESDAAMIEDLAYNIIPFDVTTTTNFIVSFPEVCAATSALKYFNGLPNLPRTFSIPTTRSADILLVGGGRSPVQ</sequence>
<name>A0A484NRM0_9ASTE</name>
<dbReference type="AlphaFoldDB" id="A0A484NRM0"/>
<dbReference type="Gene3D" id="1.25.40.270">
    <property type="entry name" value="Vacuolar protein sorting-associated protein vta1"/>
    <property type="match status" value="1"/>
</dbReference>
<evidence type="ECO:0000256" key="2">
    <source>
        <dbReference type="ARBA" id="ARBA00023136"/>
    </source>
</evidence>
<protein>
    <submittedName>
        <fullName evidence="3">Uncharacterized protein</fullName>
    </submittedName>
</protein>
<comment type="subcellular location">
    <subcellularLocation>
        <location evidence="1">Endomembrane system</location>
    </subcellularLocation>
</comment>
<evidence type="ECO:0000256" key="1">
    <source>
        <dbReference type="ARBA" id="ARBA00004308"/>
    </source>
</evidence>
<dbReference type="GO" id="GO:0012505">
    <property type="term" value="C:endomembrane system"/>
    <property type="evidence" value="ECO:0007669"/>
    <property type="project" value="UniProtKB-SubCell"/>
</dbReference>
<dbReference type="InterPro" id="IPR023175">
    <property type="entry name" value="Vta1/CALS_N_sf"/>
</dbReference>
<evidence type="ECO:0000313" key="4">
    <source>
        <dbReference type="Proteomes" id="UP000595140"/>
    </source>
</evidence>
<dbReference type="OrthoDB" id="783370at2759"/>
<organism evidence="3 4">
    <name type="scientific">Cuscuta campestris</name>
    <dbReference type="NCBI Taxonomy" id="132261"/>
    <lineage>
        <taxon>Eukaryota</taxon>
        <taxon>Viridiplantae</taxon>
        <taxon>Streptophyta</taxon>
        <taxon>Embryophyta</taxon>
        <taxon>Tracheophyta</taxon>
        <taxon>Spermatophyta</taxon>
        <taxon>Magnoliopsida</taxon>
        <taxon>eudicotyledons</taxon>
        <taxon>Gunneridae</taxon>
        <taxon>Pentapetalae</taxon>
        <taxon>asterids</taxon>
        <taxon>lamiids</taxon>
        <taxon>Solanales</taxon>
        <taxon>Convolvulaceae</taxon>
        <taxon>Cuscuteae</taxon>
        <taxon>Cuscuta</taxon>
        <taxon>Cuscuta subgen. Grammica</taxon>
        <taxon>Cuscuta sect. Cleistogrammica</taxon>
    </lineage>
</organism>
<evidence type="ECO:0000313" key="3">
    <source>
        <dbReference type="EMBL" id="VFR02625.1"/>
    </source>
</evidence>
<proteinExistence type="predicted"/>
<dbReference type="Proteomes" id="UP000595140">
    <property type="component" value="Unassembled WGS sequence"/>
</dbReference>
<dbReference type="EMBL" id="OOIL02006832">
    <property type="protein sequence ID" value="VFR02625.1"/>
    <property type="molecule type" value="Genomic_DNA"/>
</dbReference>
<keyword evidence="4" id="KW-1185">Reference proteome</keyword>
<reference evidence="3 4" key="1">
    <citation type="submission" date="2018-04" db="EMBL/GenBank/DDBJ databases">
        <authorList>
            <person name="Vogel A."/>
        </authorList>
    </citation>
    <scope>NUCLEOTIDE SEQUENCE [LARGE SCALE GENOMIC DNA]</scope>
</reference>
<keyword evidence="2" id="KW-0472">Membrane</keyword>
<accession>A0A484NRM0</accession>